<dbReference type="Proteomes" id="UP001597448">
    <property type="component" value="Unassembled WGS sequence"/>
</dbReference>
<dbReference type="RefSeq" id="WP_209992770.1">
    <property type="nucleotide sequence ID" value="NZ_JBHSVQ010000001.1"/>
</dbReference>
<evidence type="ECO:0000256" key="1">
    <source>
        <dbReference type="SAM" id="MobiDB-lite"/>
    </source>
</evidence>
<dbReference type="Pfam" id="PF13413">
    <property type="entry name" value="HTH_25"/>
    <property type="match status" value="1"/>
</dbReference>
<reference evidence="5" key="1">
    <citation type="journal article" date="2019" name="Int. J. Syst. Evol. Microbiol.">
        <title>The Global Catalogue of Microorganisms (GCM) 10K type strain sequencing project: providing services to taxonomists for standard genome sequencing and annotation.</title>
        <authorList>
            <consortium name="The Broad Institute Genomics Platform"/>
            <consortium name="The Broad Institute Genome Sequencing Center for Infectious Disease"/>
            <person name="Wu L."/>
            <person name="Ma J."/>
        </authorList>
    </citation>
    <scope>NUCLEOTIDE SEQUENCE [LARGE SCALE GENOMIC DNA]</scope>
    <source>
        <strain evidence="5">CCM 8725</strain>
    </source>
</reference>
<feature type="region of interest" description="Disordered" evidence="1">
    <location>
        <begin position="131"/>
        <end position="203"/>
    </location>
</feature>
<gene>
    <name evidence="4" type="ORF">ACFSX3_07130</name>
</gene>
<name>A0ABW5F3V1_9BACL</name>
<feature type="compositionally biased region" description="Low complexity" evidence="1">
    <location>
        <begin position="155"/>
        <end position="181"/>
    </location>
</feature>
<keyword evidence="2" id="KW-0472">Membrane</keyword>
<dbReference type="Pfam" id="PF13464">
    <property type="entry name" value="RodZ_C"/>
    <property type="match status" value="1"/>
</dbReference>
<evidence type="ECO:0000313" key="4">
    <source>
        <dbReference type="EMBL" id="MFD2409636.1"/>
    </source>
</evidence>
<dbReference type="InterPro" id="IPR025194">
    <property type="entry name" value="RodZ-like_C"/>
</dbReference>
<dbReference type="InterPro" id="IPR050400">
    <property type="entry name" value="Bact_Cytoskel_RodZ"/>
</dbReference>
<dbReference type="EMBL" id="JBHUKY010000017">
    <property type="protein sequence ID" value="MFD2409636.1"/>
    <property type="molecule type" value="Genomic_DNA"/>
</dbReference>
<feature type="transmembrane region" description="Helical" evidence="2">
    <location>
        <begin position="103"/>
        <end position="124"/>
    </location>
</feature>
<protein>
    <submittedName>
        <fullName evidence="4">RodZ domain-containing protein</fullName>
    </submittedName>
</protein>
<dbReference type="InterPro" id="IPR001387">
    <property type="entry name" value="Cro/C1-type_HTH"/>
</dbReference>
<dbReference type="Gene3D" id="1.10.260.40">
    <property type="entry name" value="lambda repressor-like DNA-binding domains"/>
    <property type="match status" value="1"/>
</dbReference>
<dbReference type="PANTHER" id="PTHR34475:SF1">
    <property type="entry name" value="CYTOSKELETON PROTEIN RODZ"/>
    <property type="match status" value="1"/>
</dbReference>
<dbReference type="PROSITE" id="PS50943">
    <property type="entry name" value="HTH_CROC1"/>
    <property type="match status" value="1"/>
</dbReference>
<sequence length="313" mass="33003">MSELGRHLKEARLQKGMSLDDVQEVTKIRKKYLEAIEAGDYKVLPGSFYVRAFIKTYAEAVGVNPDELMEEHGNVPAAPVDTTMETVIQKRSRKPETERNAKWLPTLLMWTFPILILVVIYLYATSSMNQGDPKQADTAEMTSATQDPTKVKPSATAAGGVTSPTATAAAAATAEAGATATPVPSATPEPSASPGSVTVTQDRKSGKTTIYKVLAPAGGQVQVVIASTGVSWLEVYKGENSKGEKLSFGNTKAGDNLSFTLDSEGMYIKSGYSPATAISVNGQAITDGKTSSRLLLELDSGTNGATGESTTGE</sequence>
<proteinExistence type="predicted"/>
<evidence type="ECO:0000313" key="5">
    <source>
        <dbReference type="Proteomes" id="UP001597448"/>
    </source>
</evidence>
<keyword evidence="5" id="KW-1185">Reference proteome</keyword>
<keyword evidence="2" id="KW-0812">Transmembrane</keyword>
<organism evidence="4 5">
    <name type="scientific">Paenibacillus rhizoplanae</name>
    <dbReference type="NCBI Taxonomy" id="1917181"/>
    <lineage>
        <taxon>Bacteria</taxon>
        <taxon>Bacillati</taxon>
        <taxon>Bacillota</taxon>
        <taxon>Bacilli</taxon>
        <taxon>Bacillales</taxon>
        <taxon>Paenibacillaceae</taxon>
        <taxon>Paenibacillus</taxon>
    </lineage>
</organism>
<dbReference type="CDD" id="cd00093">
    <property type="entry name" value="HTH_XRE"/>
    <property type="match status" value="1"/>
</dbReference>
<dbReference type="PANTHER" id="PTHR34475">
    <property type="match status" value="1"/>
</dbReference>
<dbReference type="SUPFAM" id="SSF47413">
    <property type="entry name" value="lambda repressor-like DNA-binding domains"/>
    <property type="match status" value="1"/>
</dbReference>
<comment type="caution">
    <text evidence="4">The sequence shown here is derived from an EMBL/GenBank/DDBJ whole genome shotgun (WGS) entry which is preliminary data.</text>
</comment>
<feature type="domain" description="HTH cro/C1-type" evidence="3">
    <location>
        <begin position="8"/>
        <end position="68"/>
    </location>
</feature>
<dbReference type="InterPro" id="IPR010982">
    <property type="entry name" value="Lambda_DNA-bd_dom_sf"/>
</dbReference>
<keyword evidence="2" id="KW-1133">Transmembrane helix</keyword>
<evidence type="ECO:0000256" key="2">
    <source>
        <dbReference type="SAM" id="Phobius"/>
    </source>
</evidence>
<evidence type="ECO:0000259" key="3">
    <source>
        <dbReference type="PROSITE" id="PS50943"/>
    </source>
</evidence>
<dbReference type="SMART" id="SM00530">
    <property type="entry name" value="HTH_XRE"/>
    <property type="match status" value="1"/>
</dbReference>
<feature type="compositionally biased region" description="Polar residues" evidence="1">
    <location>
        <begin position="182"/>
        <end position="200"/>
    </location>
</feature>
<accession>A0ABW5F3V1</accession>